<protein>
    <submittedName>
        <fullName evidence="1">Uncharacterized protein</fullName>
    </submittedName>
</protein>
<organism evidence="1">
    <name type="scientific">Anguilla anguilla</name>
    <name type="common">European freshwater eel</name>
    <name type="synonym">Muraena anguilla</name>
    <dbReference type="NCBI Taxonomy" id="7936"/>
    <lineage>
        <taxon>Eukaryota</taxon>
        <taxon>Metazoa</taxon>
        <taxon>Chordata</taxon>
        <taxon>Craniata</taxon>
        <taxon>Vertebrata</taxon>
        <taxon>Euteleostomi</taxon>
        <taxon>Actinopterygii</taxon>
        <taxon>Neopterygii</taxon>
        <taxon>Teleostei</taxon>
        <taxon>Anguilliformes</taxon>
        <taxon>Anguillidae</taxon>
        <taxon>Anguilla</taxon>
    </lineage>
</organism>
<proteinExistence type="predicted"/>
<dbReference type="EMBL" id="GBXM01010818">
    <property type="protein sequence ID" value="JAH97759.1"/>
    <property type="molecule type" value="Transcribed_RNA"/>
</dbReference>
<name>A0A0E9X5A5_ANGAN</name>
<accession>A0A0E9X5A5</accession>
<reference evidence="1" key="2">
    <citation type="journal article" date="2015" name="Fish Shellfish Immunol.">
        <title>Early steps in the European eel (Anguilla anguilla)-Vibrio vulnificus interaction in the gills: Role of the RtxA13 toxin.</title>
        <authorList>
            <person name="Callol A."/>
            <person name="Pajuelo D."/>
            <person name="Ebbesson L."/>
            <person name="Teles M."/>
            <person name="MacKenzie S."/>
            <person name="Amaro C."/>
        </authorList>
    </citation>
    <scope>NUCLEOTIDE SEQUENCE</scope>
</reference>
<reference evidence="1" key="1">
    <citation type="submission" date="2014-11" db="EMBL/GenBank/DDBJ databases">
        <authorList>
            <person name="Amaro Gonzalez C."/>
        </authorList>
    </citation>
    <scope>NUCLEOTIDE SEQUENCE</scope>
</reference>
<sequence length="46" mass="5387">MMMSMSSMCSTLIFYSKTHLHFSVLNFLAIHLSRYNVFFCSYTPAQ</sequence>
<evidence type="ECO:0000313" key="1">
    <source>
        <dbReference type="EMBL" id="JAH97759.1"/>
    </source>
</evidence>
<dbReference type="AlphaFoldDB" id="A0A0E9X5A5"/>